<evidence type="ECO:0000256" key="1">
    <source>
        <dbReference type="SAM" id="MobiDB-lite"/>
    </source>
</evidence>
<name>G0HEZ3_CORVD</name>
<dbReference type="KEGG" id="cva:CVAR_1854"/>
<protein>
    <submittedName>
        <fullName evidence="2">Putative secreted protein</fullName>
    </submittedName>
</protein>
<evidence type="ECO:0000313" key="3">
    <source>
        <dbReference type="Proteomes" id="UP000006659"/>
    </source>
</evidence>
<dbReference type="EMBL" id="CP002917">
    <property type="protein sequence ID" value="AEK37205.1"/>
    <property type="molecule type" value="Genomic_DNA"/>
</dbReference>
<dbReference type="eggNOG" id="ENOG5030TK4">
    <property type="taxonomic scope" value="Bacteria"/>
</dbReference>
<proteinExistence type="predicted"/>
<dbReference type="Proteomes" id="UP000006659">
    <property type="component" value="Chromosome"/>
</dbReference>
<dbReference type="HOGENOM" id="CLU_084708_2_0_11"/>
<evidence type="ECO:0000313" key="2">
    <source>
        <dbReference type="EMBL" id="AEK37205.1"/>
    </source>
</evidence>
<gene>
    <name evidence="2" type="ordered locus">CVAR_1854</name>
</gene>
<dbReference type="AlphaFoldDB" id="G0HEZ3"/>
<organism evidence="2 3">
    <name type="scientific">Corynebacterium variabile (strain DSM 44702 / CIP 107183 / JCM 12073 / NCIMB 30131)</name>
    <name type="common">Corynebacterium mooreparkense</name>
    <dbReference type="NCBI Taxonomy" id="858619"/>
    <lineage>
        <taxon>Bacteria</taxon>
        <taxon>Bacillati</taxon>
        <taxon>Actinomycetota</taxon>
        <taxon>Actinomycetes</taxon>
        <taxon>Mycobacteriales</taxon>
        <taxon>Corynebacteriaceae</taxon>
        <taxon>Corynebacterium</taxon>
    </lineage>
</organism>
<accession>G0HEZ3</accession>
<reference evidence="2 3" key="1">
    <citation type="journal article" date="2011" name="BMC Genomics">
        <title>Complete genome sequence of Corynebacterium variabile DSM 44702 isolated from the surface of smear-ripened cheeses and insights into cheese ripening and flavor generation.</title>
        <authorList>
            <person name="Schroeder J."/>
            <person name="Maus I."/>
            <person name="Trost E."/>
            <person name="Tauch A."/>
        </authorList>
    </citation>
    <scope>NUCLEOTIDE SEQUENCE [LARGE SCALE GENOMIC DNA]</scope>
    <source>
        <strain evidence="3">DSM 44702 / JCM 12073 / NCIMB 30131</strain>
    </source>
</reference>
<feature type="region of interest" description="Disordered" evidence="1">
    <location>
        <begin position="1"/>
        <end position="35"/>
    </location>
</feature>
<dbReference type="STRING" id="858619.CVAR_1854"/>
<sequence>MDPACRGRRGGDGRGTGQRPQPVVGTGPVDRAGRAHHGGVVLMGRTRRGVVVVSGALTAMTALTLPLASCSSTATVPQQAAVAASTDGPVTVGATDDPLQQALAEKVGAKLKNAGRSVEVTTVDAGDRIGELRDGGLTVVTGCVGELLDTLDAAKGQELRGLYAEAQDSGDVDRDMWRDITHSTMVSALPTDLQAADPGQSVACDDDSLPQNTVALYAKPTMDRADRKALNDIAGGVTTEDLRAAAE</sequence>